<keyword evidence="2" id="KW-1185">Reference proteome</keyword>
<evidence type="ECO:0000313" key="1">
    <source>
        <dbReference type="EMBL" id="KAL0918912.1"/>
    </source>
</evidence>
<name>A0ABD0V8G9_DENTH</name>
<dbReference type="EMBL" id="JANQDX010000009">
    <property type="protein sequence ID" value="KAL0918912.1"/>
    <property type="molecule type" value="Genomic_DNA"/>
</dbReference>
<protein>
    <submittedName>
        <fullName evidence="1">Uncharacterized protein</fullName>
    </submittedName>
</protein>
<sequence>MAKQSSNNVDCCYVNLAKSFGFKFSVVQVLLRSHTKFRRPPGVSPIKEKLLETGPSHHATRVCMTNLPCCQTYFSVGVRDSLSIYLREGWRGFMCWSSFWIDLIQFNYEGTPFRQVQHPDCNGANRLSIRGHLTF</sequence>
<evidence type="ECO:0000313" key="2">
    <source>
        <dbReference type="Proteomes" id="UP001552299"/>
    </source>
</evidence>
<gene>
    <name evidence="1" type="ORF">M5K25_010959</name>
</gene>
<organism evidence="1 2">
    <name type="scientific">Dendrobium thyrsiflorum</name>
    <name type="common">Pinecone-like raceme dendrobium</name>
    <name type="synonym">Orchid</name>
    <dbReference type="NCBI Taxonomy" id="117978"/>
    <lineage>
        <taxon>Eukaryota</taxon>
        <taxon>Viridiplantae</taxon>
        <taxon>Streptophyta</taxon>
        <taxon>Embryophyta</taxon>
        <taxon>Tracheophyta</taxon>
        <taxon>Spermatophyta</taxon>
        <taxon>Magnoliopsida</taxon>
        <taxon>Liliopsida</taxon>
        <taxon>Asparagales</taxon>
        <taxon>Orchidaceae</taxon>
        <taxon>Epidendroideae</taxon>
        <taxon>Malaxideae</taxon>
        <taxon>Dendrobiinae</taxon>
        <taxon>Dendrobium</taxon>
    </lineage>
</organism>
<dbReference type="AlphaFoldDB" id="A0ABD0V8G9"/>
<comment type="caution">
    <text evidence="1">The sequence shown here is derived from an EMBL/GenBank/DDBJ whole genome shotgun (WGS) entry which is preliminary data.</text>
</comment>
<accession>A0ABD0V8G9</accession>
<reference evidence="1 2" key="1">
    <citation type="journal article" date="2024" name="Plant Biotechnol. J.">
        <title>Dendrobium thyrsiflorum genome and its molecular insights into genes involved in important horticultural traits.</title>
        <authorList>
            <person name="Chen B."/>
            <person name="Wang J.Y."/>
            <person name="Zheng P.J."/>
            <person name="Li K.L."/>
            <person name="Liang Y.M."/>
            <person name="Chen X.F."/>
            <person name="Zhang C."/>
            <person name="Zhao X."/>
            <person name="He X."/>
            <person name="Zhang G.Q."/>
            <person name="Liu Z.J."/>
            <person name="Xu Q."/>
        </authorList>
    </citation>
    <scope>NUCLEOTIDE SEQUENCE [LARGE SCALE GENOMIC DNA]</scope>
    <source>
        <strain evidence="1">GZMU011</strain>
    </source>
</reference>
<proteinExistence type="predicted"/>
<dbReference type="Proteomes" id="UP001552299">
    <property type="component" value="Unassembled WGS sequence"/>
</dbReference>